<sequence>MESGKKDLEGLYDLAIPPGIPVSVIRELVEKFEVDLVKRRARVDVIGEVDEREILVLRGDLDTIKQAEKYMFEALDRKLEEWKRDERGEKYRKMYKPLSKEEREKKAAEDVGGSALDSSTGMMR</sequence>
<dbReference type="OrthoDB" id="145834at2157"/>
<dbReference type="STRING" id="349307.Mthe_0440"/>
<organism evidence="2 3">
    <name type="scientific">Methanothrix thermoacetophila (strain DSM 6194 / JCM 14653 / NBRC 101360 / PT)</name>
    <name type="common">Methanosaeta thermophila</name>
    <dbReference type="NCBI Taxonomy" id="349307"/>
    <lineage>
        <taxon>Archaea</taxon>
        <taxon>Methanobacteriati</taxon>
        <taxon>Methanobacteriota</taxon>
        <taxon>Stenosarchaea group</taxon>
        <taxon>Methanomicrobia</taxon>
        <taxon>Methanotrichales</taxon>
        <taxon>Methanotrichaceae</taxon>
        <taxon>Methanothrix</taxon>
    </lineage>
</organism>
<dbReference type="Proteomes" id="UP000000674">
    <property type="component" value="Chromosome"/>
</dbReference>
<dbReference type="GeneID" id="4462579"/>
<dbReference type="EMBL" id="CP000477">
    <property type="protein sequence ID" value="ABK14231.1"/>
    <property type="molecule type" value="Genomic_DNA"/>
</dbReference>
<proteinExistence type="predicted"/>
<dbReference type="HOGENOM" id="CLU_154334_0_0_2"/>
<dbReference type="RefSeq" id="WP_011695629.1">
    <property type="nucleotide sequence ID" value="NC_008553.1"/>
</dbReference>
<feature type="region of interest" description="Disordered" evidence="1">
    <location>
        <begin position="98"/>
        <end position="124"/>
    </location>
</feature>
<dbReference type="AlphaFoldDB" id="A0B6A7"/>
<protein>
    <submittedName>
        <fullName evidence="2">Uncharacterized protein</fullName>
    </submittedName>
</protein>
<evidence type="ECO:0000256" key="1">
    <source>
        <dbReference type="SAM" id="MobiDB-lite"/>
    </source>
</evidence>
<accession>A0B6A7</accession>
<gene>
    <name evidence="2" type="ordered locus">Mthe_0440</name>
</gene>
<feature type="compositionally biased region" description="Basic and acidic residues" evidence="1">
    <location>
        <begin position="98"/>
        <end position="109"/>
    </location>
</feature>
<name>A0B6A7_METTP</name>
<keyword evidence="3" id="KW-1185">Reference proteome</keyword>
<evidence type="ECO:0000313" key="3">
    <source>
        <dbReference type="Proteomes" id="UP000000674"/>
    </source>
</evidence>
<reference evidence="2 3" key="1">
    <citation type="submission" date="2006-10" db="EMBL/GenBank/DDBJ databases">
        <title>Complete sequence of Methanosaeta thermophila PT.</title>
        <authorList>
            <consortium name="US DOE Joint Genome Institute"/>
            <person name="Copeland A."/>
            <person name="Lucas S."/>
            <person name="Lapidus A."/>
            <person name="Barry K."/>
            <person name="Detter J.C."/>
            <person name="Glavina del Rio T."/>
            <person name="Hammon N."/>
            <person name="Israni S."/>
            <person name="Pitluck S."/>
            <person name="Chain P."/>
            <person name="Malfatti S."/>
            <person name="Shin M."/>
            <person name="Vergez L."/>
            <person name="Schmutz J."/>
            <person name="Larimer F."/>
            <person name="Land M."/>
            <person name="Hauser L."/>
            <person name="Kyrpides N."/>
            <person name="Kim E."/>
            <person name="Smith K.S."/>
            <person name="Ingram-Smith C."/>
            <person name="Richardson P."/>
        </authorList>
    </citation>
    <scope>NUCLEOTIDE SEQUENCE [LARGE SCALE GENOMIC DNA]</scope>
    <source>
        <strain evidence="3">DSM 6194 / JCM 14653 / NBRC 101360 / PT</strain>
    </source>
</reference>
<dbReference type="KEGG" id="mtp:Mthe_0440"/>
<evidence type="ECO:0000313" key="2">
    <source>
        <dbReference type="EMBL" id="ABK14231.1"/>
    </source>
</evidence>